<dbReference type="GO" id="GO:0009966">
    <property type="term" value="P:regulation of signal transduction"/>
    <property type="evidence" value="ECO:0007669"/>
    <property type="project" value="UniProtKB-ARBA"/>
</dbReference>
<evidence type="ECO:0000259" key="2">
    <source>
        <dbReference type="Pfam" id="PF00632"/>
    </source>
</evidence>
<evidence type="ECO:0000313" key="3">
    <source>
        <dbReference type="EMBL" id="KAB0795092.1"/>
    </source>
</evidence>
<keyword evidence="4" id="KW-1185">Reference proteome</keyword>
<dbReference type="InterPro" id="IPR000569">
    <property type="entry name" value="HECT_dom"/>
</dbReference>
<protein>
    <recommendedName>
        <fullName evidence="2">HECT domain-containing protein</fullName>
    </recommendedName>
</protein>
<name>A0A5N4ACQ7_PHOPY</name>
<reference evidence="3 4" key="1">
    <citation type="journal article" date="2018" name="Elife">
        <title>Firefly genomes illuminate parallel origins of bioluminescence in beetles.</title>
        <authorList>
            <person name="Fallon T.R."/>
            <person name="Lower S.E."/>
            <person name="Chang C.H."/>
            <person name="Bessho-Uehara M."/>
            <person name="Martin G.J."/>
            <person name="Bewick A.J."/>
            <person name="Behringer M."/>
            <person name="Debat H.J."/>
            <person name="Wong I."/>
            <person name="Day J.C."/>
            <person name="Suvorov A."/>
            <person name="Silva C.J."/>
            <person name="Stanger-Hall K.F."/>
            <person name="Hall D.W."/>
            <person name="Schmitz R.J."/>
            <person name="Nelson D.R."/>
            <person name="Lewis S.M."/>
            <person name="Shigenobu S."/>
            <person name="Bybee S.M."/>
            <person name="Larracuente A.M."/>
            <person name="Oba Y."/>
            <person name="Weng J.K."/>
        </authorList>
    </citation>
    <scope>NUCLEOTIDE SEQUENCE [LARGE SCALE GENOMIC DNA]</scope>
    <source>
        <strain evidence="3">1611_PpyrPB1</strain>
        <tissue evidence="3">Whole body</tissue>
    </source>
</reference>
<accession>A0A5N4ACQ7</accession>
<dbReference type="SUPFAM" id="SSF56204">
    <property type="entry name" value="Hect, E3 ligase catalytic domain"/>
    <property type="match status" value="1"/>
</dbReference>
<organism evidence="3 4">
    <name type="scientific">Photinus pyralis</name>
    <name type="common">Common eastern firefly</name>
    <name type="synonym">Lampyris pyralis</name>
    <dbReference type="NCBI Taxonomy" id="7054"/>
    <lineage>
        <taxon>Eukaryota</taxon>
        <taxon>Metazoa</taxon>
        <taxon>Ecdysozoa</taxon>
        <taxon>Arthropoda</taxon>
        <taxon>Hexapoda</taxon>
        <taxon>Insecta</taxon>
        <taxon>Pterygota</taxon>
        <taxon>Neoptera</taxon>
        <taxon>Endopterygota</taxon>
        <taxon>Coleoptera</taxon>
        <taxon>Polyphaga</taxon>
        <taxon>Elateriformia</taxon>
        <taxon>Elateroidea</taxon>
        <taxon>Lampyridae</taxon>
        <taxon>Lampyrinae</taxon>
        <taxon>Photinus</taxon>
    </lineage>
</organism>
<comment type="caution">
    <text evidence="3">The sequence shown here is derived from an EMBL/GenBank/DDBJ whole genome shotgun (WGS) entry which is preliminary data.</text>
</comment>
<dbReference type="Proteomes" id="UP000327044">
    <property type="component" value="Unassembled WGS sequence"/>
</dbReference>
<dbReference type="AlphaFoldDB" id="A0A5N4ACQ7"/>
<dbReference type="Pfam" id="PF00632">
    <property type="entry name" value="HECT"/>
    <property type="match status" value="1"/>
</dbReference>
<dbReference type="OrthoDB" id="6745199at2759"/>
<dbReference type="Gene3D" id="3.30.2410.10">
    <property type="entry name" value="Hect, E3 ligase catalytic domain"/>
    <property type="match status" value="1"/>
</dbReference>
<dbReference type="InParanoid" id="A0A5N4ACQ7"/>
<evidence type="ECO:0000313" key="4">
    <source>
        <dbReference type="Proteomes" id="UP000327044"/>
    </source>
</evidence>
<sequence>MGEENCLEQMNLSLEEFLKTRGLSNDEIENMKLENIDEATIQVMDEEVFKKYIPRLGDRIAVKNFCQKKLLPKKNGLIEKLRQKMAARNARSDNKGASSHVLEPKKHRKTTRAIELGFMAFNDTTKQLTQVRLNKGGGTRKVDVDRTSKNTDILEFAKKLFFPNNISKTFGPIENFTISLLDFCKSPVDTDLTVEEMYNETKVNKLRFYLSVVKCKEGGNDLPLVDDSSENEMVFDLCDDFENDIVSNQPPQPSTVAYREDDINQPSTSNISGYLASFIEEDLDLPLHNSPDNFLNTFSATDNIFEVTQTSTAIVENILSSEKLVLHRGQIFQELIEATKNYDLHFNSLQIEVILPNGRPELAEDVGGVFRDVLSEFWTTFYENCTEGTDYKVPIIRHDFGIKEWEAVAKILVGGYRKEKYFPIRIAPVFFKQCFKEIVNKVELVDNFLNYVSESDKNVLSNALNDFQSVDLDDLYSVCTLFKAKWVPSKENIRSLIEQIAEQEILQRSAFIVQCFTQELFSIARSVNLDELYKSLSPSVKNVISCFEKKVNSSDVENQMFAFLLKYIKESDEKTRCALLRFCTGSNLANQKINVDFIESDGFARVPIAHTCNKLLQLPKSYKSFVEFRSEFNALLISGVWVMDII</sequence>
<feature type="domain" description="HECT" evidence="2">
    <location>
        <begin position="516"/>
        <end position="629"/>
    </location>
</feature>
<keyword evidence="1" id="KW-0833">Ubl conjugation pathway</keyword>
<proteinExistence type="predicted"/>
<dbReference type="EMBL" id="VVIM01000008">
    <property type="protein sequence ID" value="KAB0795092.1"/>
    <property type="molecule type" value="Genomic_DNA"/>
</dbReference>
<gene>
    <name evidence="3" type="ORF">PPYR_11931</name>
</gene>
<dbReference type="InterPro" id="IPR035983">
    <property type="entry name" value="Hect_E3_ubiquitin_ligase"/>
</dbReference>
<dbReference type="GO" id="GO:0004842">
    <property type="term" value="F:ubiquitin-protein transferase activity"/>
    <property type="evidence" value="ECO:0007669"/>
    <property type="project" value="InterPro"/>
</dbReference>
<evidence type="ECO:0000256" key="1">
    <source>
        <dbReference type="ARBA" id="ARBA00022786"/>
    </source>
</evidence>